<accession>A0A6G1EYE3</accession>
<dbReference type="Proteomes" id="UP000479710">
    <property type="component" value="Unassembled WGS sequence"/>
</dbReference>
<keyword evidence="2" id="KW-0456">Lyase</keyword>
<evidence type="ECO:0000313" key="4">
    <source>
        <dbReference type="Proteomes" id="UP000479710"/>
    </source>
</evidence>
<dbReference type="AlphaFoldDB" id="A0A6G1EYE3"/>
<gene>
    <name evidence="3" type="ORF">E2562_023046</name>
</gene>
<keyword evidence="2" id="KW-0210">Decarboxylase</keyword>
<reference evidence="3 4" key="1">
    <citation type="submission" date="2019-11" db="EMBL/GenBank/DDBJ databases">
        <title>Whole genome sequence of Oryza granulata.</title>
        <authorList>
            <person name="Li W."/>
        </authorList>
    </citation>
    <scope>NUCLEOTIDE SEQUENCE [LARGE SCALE GENOMIC DNA]</scope>
    <source>
        <strain evidence="4">cv. Menghai</strain>
        <tissue evidence="3">Leaf</tissue>
    </source>
</reference>
<comment type="similarity">
    <text evidence="1">Belongs to the group II decarboxylase family.</text>
</comment>
<dbReference type="PANTHER" id="PTHR46101">
    <property type="match status" value="1"/>
</dbReference>
<dbReference type="OrthoDB" id="2161780at2759"/>
<comment type="caution">
    <text evidence="3">The sequence shown here is derived from an EMBL/GenBank/DDBJ whole genome shotgun (WGS) entry which is preliminary data.</text>
</comment>
<dbReference type="InterPro" id="IPR051151">
    <property type="entry name" value="Group_II_Decarboxylase"/>
</dbReference>
<sequence length="118" mass="12879">MVLLNSEEVSCNDQVDVVATASLQCSGMLGDKQLVSEVILEGLEIEEPPVDETEAAEKKAGIARLMAGYVQRLQHRSAYHLGYPLNLDYDFGPLAPFLNFSLNNAGDPFAKVLRSKVP</sequence>
<dbReference type="GO" id="GO:0016831">
    <property type="term" value="F:carboxy-lyase activity"/>
    <property type="evidence" value="ECO:0007669"/>
    <property type="project" value="UniProtKB-KW"/>
</dbReference>
<keyword evidence="4" id="KW-1185">Reference proteome</keyword>
<organism evidence="3 4">
    <name type="scientific">Oryza meyeriana var. granulata</name>
    <dbReference type="NCBI Taxonomy" id="110450"/>
    <lineage>
        <taxon>Eukaryota</taxon>
        <taxon>Viridiplantae</taxon>
        <taxon>Streptophyta</taxon>
        <taxon>Embryophyta</taxon>
        <taxon>Tracheophyta</taxon>
        <taxon>Spermatophyta</taxon>
        <taxon>Magnoliopsida</taxon>
        <taxon>Liliopsida</taxon>
        <taxon>Poales</taxon>
        <taxon>Poaceae</taxon>
        <taxon>BOP clade</taxon>
        <taxon>Oryzoideae</taxon>
        <taxon>Oryzeae</taxon>
        <taxon>Oryzinae</taxon>
        <taxon>Oryza</taxon>
        <taxon>Oryza meyeriana</taxon>
    </lineage>
</organism>
<evidence type="ECO:0000313" key="3">
    <source>
        <dbReference type="EMBL" id="KAF0929698.1"/>
    </source>
</evidence>
<evidence type="ECO:0000256" key="2">
    <source>
        <dbReference type="ARBA" id="ARBA00022793"/>
    </source>
</evidence>
<dbReference type="PANTHER" id="PTHR46101:SF8">
    <property type="entry name" value="SERINE DECARBOXYLASE 2"/>
    <property type="match status" value="1"/>
</dbReference>
<protein>
    <submittedName>
        <fullName evidence="3">Uncharacterized protein</fullName>
    </submittedName>
</protein>
<name>A0A6G1EYE3_9ORYZ</name>
<proteinExistence type="inferred from homology"/>
<dbReference type="EMBL" id="SPHZ02000002">
    <property type="protein sequence ID" value="KAF0929698.1"/>
    <property type="molecule type" value="Genomic_DNA"/>
</dbReference>
<evidence type="ECO:0000256" key="1">
    <source>
        <dbReference type="ARBA" id="ARBA00009533"/>
    </source>
</evidence>